<protein>
    <submittedName>
        <fullName evidence="1">Uncharacterized protein</fullName>
    </submittedName>
</protein>
<accession>A0A0D8FWW9</accession>
<sequence length="84" mass="8925">MLLRVGSEDVSAATSLRVGPARNDYSSSTLVIEPILAGTASRFFSARLLFPGLLFPGLFSNEAVTSEQGLAPLTPASAERMRLQ</sequence>
<organism evidence="1 2">
    <name type="scientific">Ferrimicrobium acidiphilum DSM 19497</name>
    <dbReference type="NCBI Taxonomy" id="1121877"/>
    <lineage>
        <taxon>Bacteria</taxon>
        <taxon>Bacillati</taxon>
        <taxon>Actinomycetota</taxon>
        <taxon>Acidimicrobiia</taxon>
        <taxon>Acidimicrobiales</taxon>
        <taxon>Acidimicrobiaceae</taxon>
        <taxon>Ferrimicrobium</taxon>
    </lineage>
</organism>
<dbReference type="STRING" id="1121877.FEAC_15340"/>
<gene>
    <name evidence="1" type="ORF">FEAC_15340</name>
</gene>
<reference evidence="1 2" key="1">
    <citation type="submission" date="2015-01" db="EMBL/GenBank/DDBJ databases">
        <title>Draft genome of the acidophilic iron oxidizer Ferrimicrobium acidiphilum strain T23.</title>
        <authorList>
            <person name="Poehlein A."/>
            <person name="Eisen S."/>
            <person name="Schloemann M."/>
            <person name="Johnson B.D."/>
            <person name="Daniel R."/>
            <person name="Muehling M."/>
        </authorList>
    </citation>
    <scope>NUCLEOTIDE SEQUENCE [LARGE SCALE GENOMIC DNA]</scope>
    <source>
        <strain evidence="1 2">T23</strain>
    </source>
</reference>
<proteinExistence type="predicted"/>
<comment type="caution">
    <text evidence="1">The sequence shown here is derived from an EMBL/GenBank/DDBJ whole genome shotgun (WGS) entry which is preliminary data.</text>
</comment>
<dbReference type="Proteomes" id="UP000032336">
    <property type="component" value="Unassembled WGS sequence"/>
</dbReference>
<evidence type="ECO:0000313" key="2">
    <source>
        <dbReference type="Proteomes" id="UP000032336"/>
    </source>
</evidence>
<dbReference type="EMBL" id="JXUW01000012">
    <property type="protein sequence ID" value="KJE76747.1"/>
    <property type="molecule type" value="Genomic_DNA"/>
</dbReference>
<name>A0A0D8FWW9_9ACTN</name>
<dbReference type="AlphaFoldDB" id="A0A0D8FWW9"/>
<evidence type="ECO:0000313" key="1">
    <source>
        <dbReference type="EMBL" id="KJE76747.1"/>
    </source>
</evidence>
<keyword evidence="2" id="KW-1185">Reference proteome</keyword>